<dbReference type="InterPro" id="IPR003959">
    <property type="entry name" value="ATPase_AAA_core"/>
</dbReference>
<evidence type="ECO:0000313" key="6">
    <source>
        <dbReference type="EMBL" id="VDC51404.1"/>
    </source>
</evidence>
<evidence type="ECO:0000256" key="3">
    <source>
        <dbReference type="RuleBase" id="RU003651"/>
    </source>
</evidence>
<dbReference type="PROSITE" id="PS00674">
    <property type="entry name" value="AAA"/>
    <property type="match status" value="1"/>
</dbReference>
<comment type="similarity">
    <text evidence="2">Belongs to the AAA ATPase family. BCS1 subfamily.</text>
</comment>
<accession>A0A7Z8Y658</accession>
<dbReference type="PANTHER" id="PTHR23070">
    <property type="entry name" value="BCS1 AAA-TYPE ATPASE"/>
    <property type="match status" value="1"/>
</dbReference>
<dbReference type="RefSeq" id="WP_196066313.1">
    <property type="nucleotide sequence ID" value="NZ_UXHF01000006.1"/>
</dbReference>
<reference evidence="6 7" key="1">
    <citation type="submission" date="2018-11" db="EMBL/GenBank/DDBJ databases">
        <authorList>
            <person name="Peiro R."/>
            <person name="Begona"/>
            <person name="Cbmso G."/>
            <person name="Lopez M."/>
            <person name="Gonzalez S."/>
            <person name="Sacristan E."/>
            <person name="Castillo E."/>
        </authorList>
    </citation>
    <scope>NUCLEOTIDE SEQUENCE [LARGE SCALE GENOMIC DNA]</scope>
    <source>
        <strain evidence="6">Brev_genome</strain>
    </source>
</reference>
<proteinExistence type="inferred from homology"/>
<dbReference type="InterPro" id="IPR050747">
    <property type="entry name" value="Mitochondrial_chaperone_BCS1"/>
</dbReference>
<feature type="domain" description="AAA+ ATPase" evidence="4">
    <location>
        <begin position="217"/>
        <end position="358"/>
    </location>
</feature>
<dbReference type="AlphaFoldDB" id="A0A7Z8Y658"/>
<dbReference type="GO" id="GO:0005524">
    <property type="term" value="F:ATP binding"/>
    <property type="evidence" value="ECO:0007669"/>
    <property type="project" value="UniProtKB-KW"/>
</dbReference>
<keyword evidence="3" id="KW-0547">Nucleotide-binding</keyword>
<dbReference type="EMBL" id="UXHF01000006">
    <property type="protein sequence ID" value="VDC51404.1"/>
    <property type="molecule type" value="Genomic_DNA"/>
</dbReference>
<feature type="domain" description="BCS1 N-terminal" evidence="5">
    <location>
        <begin position="19"/>
        <end position="186"/>
    </location>
</feature>
<dbReference type="Pfam" id="PF00004">
    <property type="entry name" value="AAA"/>
    <property type="match status" value="1"/>
</dbReference>
<dbReference type="SMART" id="SM00382">
    <property type="entry name" value="AAA"/>
    <property type="match status" value="1"/>
</dbReference>
<gene>
    <name evidence="6" type="primary">yjoB</name>
    <name evidence="6" type="ORF">BREV_BREV_00473</name>
</gene>
<dbReference type="InterPro" id="IPR003960">
    <property type="entry name" value="ATPase_AAA_CS"/>
</dbReference>
<evidence type="ECO:0000256" key="2">
    <source>
        <dbReference type="ARBA" id="ARBA00007448"/>
    </source>
</evidence>
<comment type="caution">
    <text evidence="6">The sequence shown here is derived from an EMBL/GenBank/DDBJ whole genome shotgun (WGS) entry which is preliminary data.</text>
</comment>
<evidence type="ECO:0000259" key="5">
    <source>
        <dbReference type="SMART" id="SM01024"/>
    </source>
</evidence>
<comment type="subcellular location">
    <subcellularLocation>
        <location evidence="1">Membrane</location>
        <topology evidence="1">Single-pass membrane protein</topology>
    </subcellularLocation>
</comment>
<dbReference type="Pfam" id="PF08740">
    <property type="entry name" value="BCS1_N"/>
    <property type="match status" value="1"/>
</dbReference>
<protein>
    <submittedName>
        <fullName evidence="6">Putative ATPase YjoB</fullName>
    </submittedName>
</protein>
<dbReference type="GO" id="GO:0016020">
    <property type="term" value="C:membrane"/>
    <property type="evidence" value="ECO:0007669"/>
    <property type="project" value="UniProtKB-SubCell"/>
</dbReference>
<organism evidence="6 7">
    <name type="scientific">Brevundimonas mediterranea</name>
    <dbReference type="NCBI Taxonomy" id="74329"/>
    <lineage>
        <taxon>Bacteria</taxon>
        <taxon>Pseudomonadati</taxon>
        <taxon>Pseudomonadota</taxon>
        <taxon>Alphaproteobacteria</taxon>
        <taxon>Caulobacterales</taxon>
        <taxon>Caulobacteraceae</taxon>
        <taxon>Brevundimonas</taxon>
    </lineage>
</organism>
<evidence type="ECO:0000259" key="4">
    <source>
        <dbReference type="SMART" id="SM00382"/>
    </source>
</evidence>
<keyword evidence="7" id="KW-1185">Reference proteome</keyword>
<evidence type="ECO:0000313" key="7">
    <source>
        <dbReference type="Proteomes" id="UP000289220"/>
    </source>
</evidence>
<dbReference type="InterPro" id="IPR027417">
    <property type="entry name" value="P-loop_NTPase"/>
</dbReference>
<sequence length="410" mass="44550">MTALAMLAENQLLVGLVGATATGAALFALRQVPIKIGVALREAFSTTLTIDSDDSSYAHVSVWLAQQDAARKARRLMMAEAYDYEQGRWSLQITLGAGWHLVMVEGRPLLVHRHVQEADSLGKALGGGRQQRLTLITLGRNQSALRAVVADAERRYQGFGMVSVLFWAGGCYEVADRRPVRDLDTIFIPAAQKRRLVDDLTTFVTSRELYRRRGVPWRRGIFLEGPPGTGKTSLIQALAGLISRSVYVVNLSSLSGDNDLVRAVNQVGWDGVLVIEDIDAVKASQDRVTPSNAVATAPGGPVAEPRGVTLSGLLNAIDGLTAREGRILFITSNHPDKLDPALIRPGRVDRREHIAKLTRGDAWAMFLAYRPEGTEGEFDRLCGPDLPISAADMQGRLLSAPTVEIREVAA</sequence>
<dbReference type="SUPFAM" id="SSF52540">
    <property type="entry name" value="P-loop containing nucleoside triphosphate hydrolases"/>
    <property type="match status" value="1"/>
</dbReference>
<dbReference type="InterPro" id="IPR003593">
    <property type="entry name" value="AAA+_ATPase"/>
</dbReference>
<evidence type="ECO:0000256" key="1">
    <source>
        <dbReference type="ARBA" id="ARBA00004167"/>
    </source>
</evidence>
<dbReference type="Proteomes" id="UP000289220">
    <property type="component" value="Unassembled WGS sequence"/>
</dbReference>
<dbReference type="GO" id="GO:0016887">
    <property type="term" value="F:ATP hydrolysis activity"/>
    <property type="evidence" value="ECO:0007669"/>
    <property type="project" value="InterPro"/>
</dbReference>
<keyword evidence="3" id="KW-0067">ATP-binding</keyword>
<name>A0A7Z8Y658_9CAUL</name>
<dbReference type="SMART" id="SM01024">
    <property type="entry name" value="BCS1_N"/>
    <property type="match status" value="1"/>
</dbReference>
<dbReference type="Gene3D" id="3.40.50.300">
    <property type="entry name" value="P-loop containing nucleotide triphosphate hydrolases"/>
    <property type="match status" value="1"/>
</dbReference>
<dbReference type="InterPro" id="IPR014851">
    <property type="entry name" value="BCS1_N"/>
</dbReference>